<name>A0ABW6Q9G2_9ACTN</name>
<protein>
    <recommendedName>
        <fullName evidence="5">XRE family transcriptional regulator</fullName>
    </recommendedName>
</protein>
<keyword evidence="4" id="KW-1185">Reference proteome</keyword>
<dbReference type="SUPFAM" id="SSF50370">
    <property type="entry name" value="Ricin B-like lectins"/>
    <property type="match status" value="1"/>
</dbReference>
<gene>
    <name evidence="3" type="ORF">ACFVZC_21000</name>
</gene>
<reference evidence="3 4" key="1">
    <citation type="submission" date="2024-09" db="EMBL/GenBank/DDBJ databases">
        <title>The Natural Products Discovery Center: Release of the First 8490 Sequenced Strains for Exploring Actinobacteria Biosynthetic Diversity.</title>
        <authorList>
            <person name="Kalkreuter E."/>
            <person name="Kautsar S.A."/>
            <person name="Yang D."/>
            <person name="Bader C.D."/>
            <person name="Teijaro C.N."/>
            <person name="Fluegel L."/>
            <person name="Davis C.M."/>
            <person name="Simpson J.R."/>
            <person name="Lauterbach L."/>
            <person name="Steele A.D."/>
            <person name="Gui C."/>
            <person name="Meng S."/>
            <person name="Li G."/>
            <person name="Viehrig K."/>
            <person name="Ye F."/>
            <person name="Su P."/>
            <person name="Kiefer A.F."/>
            <person name="Nichols A."/>
            <person name="Cepeda A.J."/>
            <person name="Yan W."/>
            <person name="Fan B."/>
            <person name="Jiang Y."/>
            <person name="Adhikari A."/>
            <person name="Zheng C.-J."/>
            <person name="Schuster L."/>
            <person name="Cowan T.M."/>
            <person name="Smanski M.J."/>
            <person name="Chevrette M.G."/>
            <person name="De Carvalho L.P.S."/>
            <person name="Shen B."/>
        </authorList>
    </citation>
    <scope>NUCLEOTIDE SEQUENCE [LARGE SCALE GENOMIC DNA]</scope>
    <source>
        <strain evidence="3 4">NPDC058328</strain>
    </source>
</reference>
<evidence type="ECO:0008006" key="5">
    <source>
        <dbReference type="Google" id="ProtNLM"/>
    </source>
</evidence>
<comment type="caution">
    <text evidence="3">The sequence shown here is derived from an EMBL/GenBank/DDBJ whole genome shotgun (WGS) entry which is preliminary data.</text>
</comment>
<sequence length="305" mass="32042">MRDNGQLDPGRAEDAGEFLAALRALKEGSGLTYRQLEERAASQGDVLPRSTLAGTLGGTALPRPELLASFVRACGDGGRTDEWLRARERIAGRAEAGPPARRGRPRLPRKAVALAVPAAVLLLVAAGAWIWASAGKEKEGGTGEPRAASPGSAAVRPSVPEGRIRVRPVLSEDLCLTDGLAPGYEPLVAVQRPCGQVAPQETTMEPLDGDAFRIRWYHPDHGPACLKALTAKPAAGLLQPWEACEQSSRFRLESAGPEGSNRYTLHADGRGCVGIRGSSTTAGAAAALEPCTGLRNQVFVIEPAP</sequence>
<feature type="region of interest" description="Disordered" evidence="1">
    <location>
        <begin position="136"/>
        <end position="158"/>
    </location>
</feature>
<evidence type="ECO:0000313" key="3">
    <source>
        <dbReference type="EMBL" id="MFF1275853.1"/>
    </source>
</evidence>
<dbReference type="InterPro" id="IPR035992">
    <property type="entry name" value="Ricin_B-like_lectins"/>
</dbReference>
<dbReference type="Proteomes" id="UP001601627">
    <property type="component" value="Unassembled WGS sequence"/>
</dbReference>
<evidence type="ECO:0000256" key="2">
    <source>
        <dbReference type="SAM" id="Phobius"/>
    </source>
</evidence>
<accession>A0ABW6Q9G2</accession>
<keyword evidence="2" id="KW-0472">Membrane</keyword>
<proteinExistence type="predicted"/>
<dbReference type="EMBL" id="JBHVZQ010000018">
    <property type="protein sequence ID" value="MFF1275853.1"/>
    <property type="molecule type" value="Genomic_DNA"/>
</dbReference>
<dbReference type="RefSeq" id="WP_388236661.1">
    <property type="nucleotide sequence ID" value="NZ_JBHVZQ010000018.1"/>
</dbReference>
<evidence type="ECO:0000313" key="4">
    <source>
        <dbReference type="Proteomes" id="UP001601627"/>
    </source>
</evidence>
<dbReference type="Gene3D" id="2.80.10.50">
    <property type="match status" value="1"/>
</dbReference>
<evidence type="ECO:0000256" key="1">
    <source>
        <dbReference type="SAM" id="MobiDB-lite"/>
    </source>
</evidence>
<feature type="transmembrane region" description="Helical" evidence="2">
    <location>
        <begin position="111"/>
        <end position="132"/>
    </location>
</feature>
<keyword evidence="2" id="KW-1133">Transmembrane helix</keyword>
<organism evidence="3 4">
    <name type="scientific">Streptomyces marokkonensis</name>
    <dbReference type="NCBI Taxonomy" id="324855"/>
    <lineage>
        <taxon>Bacteria</taxon>
        <taxon>Bacillati</taxon>
        <taxon>Actinomycetota</taxon>
        <taxon>Actinomycetes</taxon>
        <taxon>Kitasatosporales</taxon>
        <taxon>Streptomycetaceae</taxon>
        <taxon>Streptomyces</taxon>
    </lineage>
</organism>
<keyword evidence="2" id="KW-0812">Transmembrane</keyword>